<keyword evidence="2" id="KW-1185">Reference proteome</keyword>
<gene>
    <name evidence="1" type="ORF">G6R30_03480</name>
</gene>
<dbReference type="RefSeq" id="WP_213821491.1">
    <property type="nucleotide sequence ID" value="NZ_JAAMFL010000005.1"/>
</dbReference>
<dbReference type="Proteomes" id="UP001519503">
    <property type="component" value="Unassembled WGS sequence"/>
</dbReference>
<sequence length="174" mass="20359">MNEETFQDIWQSYEGRNLEAEDISQLSNNMIQILLKLQHLKLDGDLLQLLANKKVDLKSDFYTHSIKEILLESQVVMDKSALKKALTITDNNNDKLFSHNIRELSISDVQFYLRQSNLADGKFMKIMNQTMGHKRIIFDNNDINERMLDWMKENSYIDDVTVVSNKLKPVYEGK</sequence>
<protein>
    <submittedName>
        <fullName evidence="1">Uncharacterized protein</fullName>
    </submittedName>
</protein>
<evidence type="ECO:0000313" key="1">
    <source>
        <dbReference type="EMBL" id="MBS9337520.1"/>
    </source>
</evidence>
<organism evidence="1 2">
    <name type="scientific">Fructobacillus parabroussonetiae</name>
    <dbReference type="NCBI Taxonomy" id="2713174"/>
    <lineage>
        <taxon>Bacteria</taxon>
        <taxon>Bacillati</taxon>
        <taxon>Bacillota</taxon>
        <taxon>Bacilli</taxon>
        <taxon>Lactobacillales</taxon>
        <taxon>Lactobacillaceae</taxon>
        <taxon>Fructobacillus</taxon>
    </lineage>
</organism>
<proteinExistence type="predicted"/>
<evidence type="ECO:0000313" key="2">
    <source>
        <dbReference type="Proteomes" id="UP001519503"/>
    </source>
</evidence>
<reference evidence="1 2" key="1">
    <citation type="submission" date="2020-02" db="EMBL/GenBank/DDBJ databases">
        <title>Fructobacillus sp. isolated from paper mulberry of Taiwan.</title>
        <authorList>
            <person name="Lin S.-T."/>
        </authorList>
    </citation>
    <scope>NUCLEOTIDE SEQUENCE [LARGE SCALE GENOMIC DNA]</scope>
    <source>
        <strain evidence="1 2">S1-1</strain>
    </source>
</reference>
<comment type="caution">
    <text evidence="1">The sequence shown here is derived from an EMBL/GenBank/DDBJ whole genome shotgun (WGS) entry which is preliminary data.</text>
</comment>
<name>A0ABS5QY26_9LACO</name>
<dbReference type="EMBL" id="JAAMFL010000005">
    <property type="protein sequence ID" value="MBS9337520.1"/>
    <property type="molecule type" value="Genomic_DNA"/>
</dbReference>
<accession>A0ABS5QY26</accession>